<gene>
    <name evidence="11" type="ORF">NDU88_003111</name>
</gene>
<feature type="region of interest" description="Disordered" evidence="9">
    <location>
        <begin position="33"/>
        <end position="58"/>
    </location>
</feature>
<dbReference type="EMBL" id="JANPWB010000005">
    <property type="protein sequence ID" value="KAJ1186329.1"/>
    <property type="molecule type" value="Genomic_DNA"/>
</dbReference>
<dbReference type="PANTHER" id="PTHR47777">
    <property type="entry name" value="HOMEOBOX PROTEIN SEBOX"/>
    <property type="match status" value="1"/>
</dbReference>
<evidence type="ECO:0000256" key="5">
    <source>
        <dbReference type="ARBA" id="ARBA00023155"/>
    </source>
</evidence>
<evidence type="ECO:0000256" key="6">
    <source>
        <dbReference type="ARBA" id="ARBA00023242"/>
    </source>
</evidence>
<accession>A0AAV7UD59</accession>
<dbReference type="PROSITE" id="PS50071">
    <property type="entry name" value="HOMEOBOX_2"/>
    <property type="match status" value="1"/>
</dbReference>
<comment type="subcellular location">
    <subcellularLocation>
        <location evidence="1 7 8">Nucleus</location>
    </subcellularLocation>
</comment>
<evidence type="ECO:0000313" key="12">
    <source>
        <dbReference type="Proteomes" id="UP001066276"/>
    </source>
</evidence>
<dbReference type="CDD" id="cd00086">
    <property type="entry name" value="homeodomain"/>
    <property type="match status" value="1"/>
</dbReference>
<evidence type="ECO:0000256" key="2">
    <source>
        <dbReference type="ARBA" id="ARBA00005733"/>
    </source>
</evidence>
<dbReference type="FunFam" id="1.10.10.60:FF:000312">
    <property type="entry name" value="Mix-type homeobox gene 1"/>
    <property type="match status" value="1"/>
</dbReference>
<comment type="caution">
    <text evidence="11">The sequence shown here is derived from an EMBL/GenBank/DDBJ whole genome shotgun (WGS) entry which is preliminary data.</text>
</comment>
<dbReference type="GO" id="GO:0005634">
    <property type="term" value="C:nucleus"/>
    <property type="evidence" value="ECO:0007669"/>
    <property type="project" value="UniProtKB-SubCell"/>
</dbReference>
<sequence length="309" mass="35136">MAHLGTAFFSPGEFAPCHHNLKKEQHVSGVRRAGKAQYEDPENEVTASLQGQRKRKRTTFTRGQLAELERVFAMVPYPDISTREELAAVTKLPEAKIQVWFQNRRARRMKSGKLDRSMYKICSSTHTPQLGLLQPFSSSLSEQRYSHREPLATMQHSDPRMQYFDPRIQDPDTRLHHMPDLSLQGTSLQQCQYQSFSDIPPGLPEQHLCGENTLHSQQTLSPLCQDGAHWQNFNSFDGNVDGAEKRVISGYQPEVYGAEFTDFDQMVSSQMPCWELLPQSRSEHGQQTSLSFISDLIYNAAIVTNFGDS</sequence>
<keyword evidence="4 7" id="KW-0238">DNA-binding</keyword>
<dbReference type="Proteomes" id="UP001066276">
    <property type="component" value="Chromosome 3_1"/>
</dbReference>
<comment type="similarity">
    <text evidence="2">Belongs to the paired homeobox family.</text>
</comment>
<feature type="DNA-binding region" description="Homeobox" evidence="7">
    <location>
        <begin position="53"/>
        <end position="112"/>
    </location>
</feature>
<dbReference type="SMART" id="SM00389">
    <property type="entry name" value="HOX"/>
    <property type="match status" value="1"/>
</dbReference>
<evidence type="ECO:0000256" key="7">
    <source>
        <dbReference type="PROSITE-ProRule" id="PRU00108"/>
    </source>
</evidence>
<keyword evidence="6 7" id="KW-0539">Nucleus</keyword>
<evidence type="ECO:0000256" key="9">
    <source>
        <dbReference type="SAM" id="MobiDB-lite"/>
    </source>
</evidence>
<dbReference type="InterPro" id="IPR009057">
    <property type="entry name" value="Homeodomain-like_sf"/>
</dbReference>
<dbReference type="Pfam" id="PF00046">
    <property type="entry name" value="Homeodomain"/>
    <property type="match status" value="1"/>
</dbReference>
<reference evidence="11" key="1">
    <citation type="journal article" date="2022" name="bioRxiv">
        <title>Sequencing and chromosome-scale assembly of the giantPleurodeles waltlgenome.</title>
        <authorList>
            <person name="Brown T."/>
            <person name="Elewa A."/>
            <person name="Iarovenko S."/>
            <person name="Subramanian E."/>
            <person name="Araus A.J."/>
            <person name="Petzold A."/>
            <person name="Susuki M."/>
            <person name="Suzuki K.-i.T."/>
            <person name="Hayashi T."/>
            <person name="Toyoda A."/>
            <person name="Oliveira C."/>
            <person name="Osipova E."/>
            <person name="Leigh N.D."/>
            <person name="Simon A."/>
            <person name="Yun M.H."/>
        </authorList>
    </citation>
    <scope>NUCLEOTIDE SEQUENCE</scope>
    <source>
        <strain evidence="11">20211129_DDA</strain>
        <tissue evidence="11">Liver</tissue>
    </source>
</reference>
<organism evidence="11 12">
    <name type="scientific">Pleurodeles waltl</name>
    <name type="common">Iberian ribbed newt</name>
    <dbReference type="NCBI Taxonomy" id="8319"/>
    <lineage>
        <taxon>Eukaryota</taxon>
        <taxon>Metazoa</taxon>
        <taxon>Chordata</taxon>
        <taxon>Craniata</taxon>
        <taxon>Vertebrata</taxon>
        <taxon>Euteleostomi</taxon>
        <taxon>Amphibia</taxon>
        <taxon>Batrachia</taxon>
        <taxon>Caudata</taxon>
        <taxon>Salamandroidea</taxon>
        <taxon>Salamandridae</taxon>
        <taxon>Pleurodelinae</taxon>
        <taxon>Pleurodeles</taxon>
    </lineage>
</organism>
<keyword evidence="12" id="KW-1185">Reference proteome</keyword>
<feature type="domain" description="Homeobox" evidence="10">
    <location>
        <begin position="51"/>
        <end position="111"/>
    </location>
</feature>
<evidence type="ECO:0000313" key="11">
    <source>
        <dbReference type="EMBL" id="KAJ1186329.1"/>
    </source>
</evidence>
<proteinExistence type="inferred from homology"/>
<keyword evidence="3" id="KW-0217">Developmental protein</keyword>
<evidence type="ECO:0000259" key="10">
    <source>
        <dbReference type="PROSITE" id="PS50071"/>
    </source>
</evidence>
<dbReference type="Gene3D" id="1.10.10.60">
    <property type="entry name" value="Homeodomain-like"/>
    <property type="match status" value="1"/>
</dbReference>
<keyword evidence="5 7" id="KW-0371">Homeobox</keyword>
<name>A0AAV7UD59_PLEWA</name>
<dbReference type="GO" id="GO:0003677">
    <property type="term" value="F:DNA binding"/>
    <property type="evidence" value="ECO:0007669"/>
    <property type="project" value="UniProtKB-UniRule"/>
</dbReference>
<evidence type="ECO:0000256" key="1">
    <source>
        <dbReference type="ARBA" id="ARBA00004123"/>
    </source>
</evidence>
<evidence type="ECO:0000256" key="4">
    <source>
        <dbReference type="ARBA" id="ARBA00023125"/>
    </source>
</evidence>
<dbReference type="InterPro" id="IPR001356">
    <property type="entry name" value="HD"/>
</dbReference>
<dbReference type="PANTHER" id="PTHR47777:SF1">
    <property type="entry name" value="HOMEOBOX PROTEIN SEBOX"/>
    <property type="match status" value="1"/>
</dbReference>
<evidence type="ECO:0000256" key="8">
    <source>
        <dbReference type="RuleBase" id="RU000682"/>
    </source>
</evidence>
<dbReference type="AlphaFoldDB" id="A0AAV7UD59"/>
<dbReference type="InterPro" id="IPR042223">
    <property type="entry name" value="SEBOX"/>
</dbReference>
<protein>
    <recommendedName>
        <fullName evidence="10">Homeobox domain-containing protein</fullName>
    </recommendedName>
</protein>
<dbReference type="SUPFAM" id="SSF46689">
    <property type="entry name" value="Homeodomain-like"/>
    <property type="match status" value="1"/>
</dbReference>
<evidence type="ECO:0000256" key="3">
    <source>
        <dbReference type="ARBA" id="ARBA00022473"/>
    </source>
</evidence>